<organism evidence="1">
    <name type="scientific">Candidatus Kentrum sp. LPFa</name>
    <dbReference type="NCBI Taxonomy" id="2126335"/>
    <lineage>
        <taxon>Bacteria</taxon>
        <taxon>Pseudomonadati</taxon>
        <taxon>Pseudomonadota</taxon>
        <taxon>Gammaproteobacteria</taxon>
        <taxon>Candidatus Kentrum</taxon>
    </lineage>
</organism>
<gene>
    <name evidence="1" type="ORF">BECKLPF1236B_GA0070989_11399</name>
</gene>
<dbReference type="AlphaFoldDB" id="A0A450WMR4"/>
<sequence>MRCAYPPYAGFRSALSVRGEASLVDIPVAGAKIGMKERSVDAMPFIIRRAIRHGQTTGSIS</sequence>
<proteinExistence type="predicted"/>
<evidence type="ECO:0000313" key="1">
    <source>
        <dbReference type="EMBL" id="VFK18347.1"/>
    </source>
</evidence>
<accession>A0A450WMR4</accession>
<dbReference type="EMBL" id="CAADFK010000139">
    <property type="protein sequence ID" value="VFK18347.1"/>
    <property type="molecule type" value="Genomic_DNA"/>
</dbReference>
<reference evidence="1" key="1">
    <citation type="submission" date="2019-02" db="EMBL/GenBank/DDBJ databases">
        <authorList>
            <person name="Gruber-Vodicka R. H."/>
            <person name="Seah K. B. B."/>
        </authorList>
    </citation>
    <scope>NUCLEOTIDE SEQUENCE</scope>
    <source>
        <strain evidence="1">BECK_S313</strain>
    </source>
</reference>
<protein>
    <submittedName>
        <fullName evidence="1">Uncharacterized protein</fullName>
    </submittedName>
</protein>
<name>A0A450WMR4_9GAMM</name>